<gene>
    <name evidence="5" type="ORF">SAMN05421797_1011519</name>
</gene>
<evidence type="ECO:0000313" key="6">
    <source>
        <dbReference type="Proteomes" id="UP000186953"/>
    </source>
</evidence>
<dbReference type="InterPro" id="IPR010982">
    <property type="entry name" value="Lambda_DNA-bd_dom_sf"/>
</dbReference>
<dbReference type="PANTHER" id="PTHR30146">
    <property type="entry name" value="LACI-RELATED TRANSCRIPTIONAL REPRESSOR"/>
    <property type="match status" value="1"/>
</dbReference>
<reference evidence="6" key="1">
    <citation type="submission" date="2017-01" db="EMBL/GenBank/DDBJ databases">
        <authorList>
            <person name="Varghese N."/>
            <person name="Submissions S."/>
        </authorList>
    </citation>
    <scope>NUCLEOTIDE SEQUENCE [LARGE SCALE GENOMIC DNA]</scope>
    <source>
        <strain evidence="6">DSM 15366</strain>
    </source>
</reference>
<dbReference type="SUPFAM" id="SSF47413">
    <property type="entry name" value="lambda repressor-like DNA-binding domains"/>
    <property type="match status" value="1"/>
</dbReference>
<evidence type="ECO:0000259" key="4">
    <source>
        <dbReference type="PROSITE" id="PS50932"/>
    </source>
</evidence>
<protein>
    <submittedName>
        <fullName evidence="5">Transcriptional regulator, LacI family</fullName>
    </submittedName>
</protein>
<evidence type="ECO:0000256" key="1">
    <source>
        <dbReference type="ARBA" id="ARBA00023015"/>
    </source>
</evidence>
<keyword evidence="2" id="KW-0238">DNA-binding</keyword>
<keyword evidence="6" id="KW-1185">Reference proteome</keyword>
<dbReference type="GO" id="GO:0000976">
    <property type="term" value="F:transcription cis-regulatory region binding"/>
    <property type="evidence" value="ECO:0007669"/>
    <property type="project" value="TreeGrafter"/>
</dbReference>
<dbReference type="RefSeq" id="WP_084182005.1">
    <property type="nucleotide sequence ID" value="NZ_FTMA01000001.1"/>
</dbReference>
<dbReference type="PROSITE" id="PS50932">
    <property type="entry name" value="HTH_LACI_2"/>
    <property type="match status" value="1"/>
</dbReference>
<dbReference type="Pfam" id="PF13377">
    <property type="entry name" value="Peripla_BP_3"/>
    <property type="match status" value="1"/>
</dbReference>
<sequence>MKYVTIKDVAKKLNVSISSVSRAFNDKYDIKKETKELILKTAEEMGYFPNPIAKKLSQKKTFNIGIVVPEFINEFYSEIIIAIQDIFTSQGYQILVMQSDENQEQELANVKTLMQNMMDGLIIAPTAANDNMDYYLKQRDNGFPIVFMNRVEKSLKASKILFDNEKWSFFATEHLIAQGNKRIFHLAGHKNLCVSGERIKGFIRALKKHNIPKENYKIIETGLFSNQGIDTVKELINSQNLPDALFCENDHVAMGAIKILKDSGYRVPEDITVMGFTETRMAELITPQLSSVRQPTHEIGKKAAELLLKHINNGNSDQETIIMDGVLNIRKSTVRN</sequence>
<dbReference type="Gene3D" id="1.10.260.40">
    <property type="entry name" value="lambda repressor-like DNA-binding domains"/>
    <property type="match status" value="1"/>
</dbReference>
<keyword evidence="3" id="KW-0804">Transcription</keyword>
<dbReference type="SMART" id="SM00354">
    <property type="entry name" value="HTH_LACI"/>
    <property type="match status" value="1"/>
</dbReference>
<feature type="domain" description="HTH lacI-type" evidence="4">
    <location>
        <begin position="4"/>
        <end position="58"/>
    </location>
</feature>
<dbReference type="Proteomes" id="UP000186953">
    <property type="component" value="Unassembled WGS sequence"/>
</dbReference>
<evidence type="ECO:0000256" key="3">
    <source>
        <dbReference type="ARBA" id="ARBA00023163"/>
    </source>
</evidence>
<dbReference type="InterPro" id="IPR046335">
    <property type="entry name" value="LacI/GalR-like_sensor"/>
</dbReference>
<dbReference type="OrthoDB" id="9768806at2"/>
<accession>A0A1N6S591</accession>
<dbReference type="AlphaFoldDB" id="A0A1N6S591"/>
<dbReference type="EMBL" id="FTMA01000001">
    <property type="protein sequence ID" value="SIQ36177.1"/>
    <property type="molecule type" value="Genomic_DNA"/>
</dbReference>
<dbReference type="SUPFAM" id="SSF53822">
    <property type="entry name" value="Periplasmic binding protein-like I"/>
    <property type="match status" value="1"/>
</dbReference>
<dbReference type="GO" id="GO:0003700">
    <property type="term" value="F:DNA-binding transcription factor activity"/>
    <property type="evidence" value="ECO:0007669"/>
    <property type="project" value="TreeGrafter"/>
</dbReference>
<dbReference type="InterPro" id="IPR028082">
    <property type="entry name" value="Peripla_BP_I"/>
</dbReference>
<keyword evidence="1" id="KW-0805">Transcription regulation</keyword>
<dbReference type="CDD" id="cd01392">
    <property type="entry name" value="HTH_LacI"/>
    <property type="match status" value="1"/>
</dbReference>
<evidence type="ECO:0000256" key="2">
    <source>
        <dbReference type="ARBA" id="ARBA00023125"/>
    </source>
</evidence>
<dbReference type="Pfam" id="PF00356">
    <property type="entry name" value="LacI"/>
    <property type="match status" value="1"/>
</dbReference>
<dbReference type="Gene3D" id="3.40.50.2300">
    <property type="match status" value="2"/>
</dbReference>
<dbReference type="STRING" id="228959.SAMN05421797_1011519"/>
<proteinExistence type="predicted"/>
<name>A0A1N6S591_9FLAO</name>
<evidence type="ECO:0000313" key="5">
    <source>
        <dbReference type="EMBL" id="SIQ36177.1"/>
    </source>
</evidence>
<dbReference type="PANTHER" id="PTHR30146:SF109">
    <property type="entry name" value="HTH-TYPE TRANSCRIPTIONAL REGULATOR GALS"/>
    <property type="match status" value="1"/>
</dbReference>
<organism evidence="5 6">
    <name type="scientific">Maribacter ulvicola</name>
    <dbReference type="NCBI Taxonomy" id="228959"/>
    <lineage>
        <taxon>Bacteria</taxon>
        <taxon>Pseudomonadati</taxon>
        <taxon>Bacteroidota</taxon>
        <taxon>Flavobacteriia</taxon>
        <taxon>Flavobacteriales</taxon>
        <taxon>Flavobacteriaceae</taxon>
        <taxon>Maribacter</taxon>
    </lineage>
</organism>
<dbReference type="InterPro" id="IPR000843">
    <property type="entry name" value="HTH_LacI"/>
</dbReference>
<dbReference type="CDD" id="cd06267">
    <property type="entry name" value="PBP1_LacI_sugar_binding-like"/>
    <property type="match status" value="1"/>
</dbReference>